<evidence type="ECO:0000313" key="1">
    <source>
        <dbReference type="EMBL" id="MBB5155428.1"/>
    </source>
</evidence>
<accession>A0A840Q9U5</accession>
<reference evidence="1 2" key="1">
    <citation type="submission" date="2020-08" db="EMBL/GenBank/DDBJ databases">
        <title>Sequencing the genomes of 1000 actinobacteria strains.</title>
        <authorList>
            <person name="Klenk H.-P."/>
        </authorList>
    </citation>
    <scope>NUCLEOTIDE SEQUENCE [LARGE SCALE GENOMIC DNA]</scope>
    <source>
        <strain evidence="1 2">DSM 45584</strain>
    </source>
</reference>
<name>A0A840Q9U5_9PSEU</name>
<dbReference type="Proteomes" id="UP000584374">
    <property type="component" value="Unassembled WGS sequence"/>
</dbReference>
<dbReference type="EMBL" id="JACHIW010000001">
    <property type="protein sequence ID" value="MBB5155428.1"/>
    <property type="molecule type" value="Genomic_DNA"/>
</dbReference>
<organism evidence="1 2">
    <name type="scientific">Saccharopolyspora phatthalungensis</name>
    <dbReference type="NCBI Taxonomy" id="664693"/>
    <lineage>
        <taxon>Bacteria</taxon>
        <taxon>Bacillati</taxon>
        <taxon>Actinomycetota</taxon>
        <taxon>Actinomycetes</taxon>
        <taxon>Pseudonocardiales</taxon>
        <taxon>Pseudonocardiaceae</taxon>
        <taxon>Saccharopolyspora</taxon>
    </lineage>
</organism>
<sequence length="212" mass="23796">MLVHPWDSPIDEQEWRHQLADGHDFGQLVAVYPDRRPVVQPVHFAFDGDRVRFHLARPNPILRALENDPHCVLSIVDDYAYIPGPWRVEGDTPPSSGVPTSHYASVQLSGLAELVDDPAAKAALLQRQLEHFQPTGGTAEVTAHDGPFHRMLKGIRGVIVHVDSVTAKFKYSDNRSVQLQDSVARRLVTRDRPGDRAAAAQQLRRMRLRTEP</sequence>
<dbReference type="Pfam" id="PF04299">
    <property type="entry name" value="FMN_bind_2"/>
    <property type="match status" value="1"/>
</dbReference>
<dbReference type="SUPFAM" id="SSF50475">
    <property type="entry name" value="FMN-binding split barrel"/>
    <property type="match status" value="1"/>
</dbReference>
<protein>
    <submittedName>
        <fullName evidence="1">Transcriptional regulator</fullName>
    </submittedName>
</protein>
<dbReference type="PANTHER" id="PTHR35802">
    <property type="entry name" value="PROTEASE SYNTHASE AND SPORULATION PROTEIN PAI 2"/>
    <property type="match status" value="1"/>
</dbReference>
<keyword evidence="2" id="KW-1185">Reference proteome</keyword>
<comment type="caution">
    <text evidence="1">The sequence shown here is derived from an EMBL/GenBank/DDBJ whole genome shotgun (WGS) entry which is preliminary data.</text>
</comment>
<evidence type="ECO:0000313" key="2">
    <source>
        <dbReference type="Proteomes" id="UP000584374"/>
    </source>
</evidence>
<dbReference type="Gene3D" id="2.30.110.10">
    <property type="entry name" value="Electron Transport, Fmn-binding Protein, Chain A"/>
    <property type="match status" value="1"/>
</dbReference>
<proteinExistence type="predicted"/>
<dbReference type="PANTHER" id="PTHR35802:SF1">
    <property type="entry name" value="PROTEASE SYNTHASE AND SPORULATION PROTEIN PAI 2"/>
    <property type="match status" value="1"/>
</dbReference>
<dbReference type="InterPro" id="IPR012349">
    <property type="entry name" value="Split_barrel_FMN-bd"/>
</dbReference>
<dbReference type="AlphaFoldDB" id="A0A840Q9U5"/>
<dbReference type="InterPro" id="IPR007396">
    <property type="entry name" value="TR_PAI2-type"/>
</dbReference>
<dbReference type="RefSeq" id="WP_184726768.1">
    <property type="nucleotide sequence ID" value="NZ_JACHIW010000001.1"/>
</dbReference>
<gene>
    <name evidence="1" type="ORF">BJ970_002962</name>
</gene>